<feature type="domain" description="Bacterial collagen-like protein middle" evidence="3">
    <location>
        <begin position="77"/>
        <end position="267"/>
    </location>
</feature>
<accession>A0AAX2LVB7</accession>
<feature type="compositionally biased region" description="Low complexity" evidence="1">
    <location>
        <begin position="26"/>
        <end position="35"/>
    </location>
</feature>
<proteinExistence type="predicted"/>
<dbReference type="InterPro" id="IPR031929">
    <property type="entry name" value="CLP_mid"/>
</dbReference>
<dbReference type="PROSITE" id="PS51257">
    <property type="entry name" value="PROKAR_LIPOPROTEIN"/>
    <property type="match status" value="1"/>
</dbReference>
<dbReference type="EMBL" id="UHIP01000002">
    <property type="protein sequence ID" value="SUQ26355.1"/>
    <property type="molecule type" value="Genomic_DNA"/>
</dbReference>
<dbReference type="Pfam" id="PF15984">
    <property type="entry name" value="Collagen_mid"/>
    <property type="match status" value="1"/>
</dbReference>
<protein>
    <recommendedName>
        <fullName evidence="3">Bacterial collagen-like protein middle domain-containing protein</fullName>
    </recommendedName>
</protein>
<gene>
    <name evidence="4" type="ORF">AL536_05945</name>
    <name evidence="5" type="ORF">NCTC11327_03215</name>
</gene>
<reference evidence="4" key="2">
    <citation type="submission" date="2018-01" db="EMBL/GenBank/DDBJ databases">
        <title>FDA dAtabase for Regulatory Grade micrObial Sequences (FDA-ARGOS): Supporting development and validation of Infectious Disease Dx tests.</title>
        <authorList>
            <person name="Hoffmann M."/>
            <person name="Allard M."/>
            <person name="Evans P."/>
            <person name="Brown E."/>
            <person name="Tallon L."/>
            <person name="Sadzewicz L."/>
            <person name="Sengamalay N."/>
            <person name="Ott S."/>
            <person name="Godinez A."/>
            <person name="Nagaraj S."/>
            <person name="Vyas G."/>
            <person name="Aluvathingal J."/>
            <person name="Nadendla S."/>
            <person name="Geyer C."/>
            <person name="Sichtig H."/>
        </authorList>
    </citation>
    <scope>NUCLEOTIDE SEQUENCE</scope>
    <source>
        <strain evidence="4">ATCC 33809</strain>
    </source>
</reference>
<sequence>MVNVYRTAIVTALAALAVAACSGNGSVASNNSGSSQDVTSKDVTTDTANTSSQSDKNLVSESGGVISQSQLTDTLDTITTGSGDVLVNLGEVVSALGDGLPLGTSSLEVGNSYVSTTLQGATKATTQLGTTVVSTGDAIAQLDALPVFVQLNNKTGLLTYTGETVSDLGGTVENVGQWLEYHTSEQGGLYGLTEGVSVMTAPILVQVGDMIDLKGHALVIVDKPQDLKSALPSLVYLSSTSLKQGTTALLMNANGTVENLGTVFVGEHGVTALLFNELNRDDTTLAAVKDQLSDKLSTSQLNDLNDLDLGSGGGLYTDVQGNLTLVTQRLGDVLSLDAGLIGSLDLNQSLLNLDSVSTSSTPLKSLLTSSAQSLTTIVGSLTGSTVNTLSLTKISDDVFTDSSVVASDSSEKTNLLNYLNTQVLSPLLGN</sequence>
<keyword evidence="6" id="KW-1185">Reference proteome</keyword>
<name>A0AAX2LVB7_VIBFL</name>
<dbReference type="AlphaFoldDB" id="A0AAX2LVB7"/>
<evidence type="ECO:0000256" key="2">
    <source>
        <dbReference type="SAM" id="SignalP"/>
    </source>
</evidence>
<evidence type="ECO:0000256" key="1">
    <source>
        <dbReference type="SAM" id="MobiDB-lite"/>
    </source>
</evidence>
<dbReference type="RefSeq" id="WP_061055882.1">
    <property type="nucleotide sequence ID" value="NZ_CABLBX010000017.1"/>
</dbReference>
<keyword evidence="2" id="KW-0732">Signal</keyword>
<evidence type="ECO:0000313" key="7">
    <source>
        <dbReference type="Proteomes" id="UP000254626"/>
    </source>
</evidence>
<feature type="chain" id="PRO_5043768877" description="Bacterial collagen-like protein middle domain-containing protein" evidence="2">
    <location>
        <begin position="23"/>
        <end position="430"/>
    </location>
</feature>
<reference evidence="6" key="1">
    <citation type="submission" date="2015-12" db="EMBL/GenBank/DDBJ databases">
        <title>FDA dAtabase for Regulatory Grade micrObial Sequences (FDA-ARGOS): Supporting development and validation of Infectious Disease Dx tests.</title>
        <authorList>
            <person name="Hoffmann M."/>
            <person name="Allard M."/>
            <person name="Evans P."/>
            <person name="Brown E."/>
            <person name="Tallon L.J."/>
            <person name="Sadzewicz L."/>
            <person name="Sengamalay N."/>
            <person name="Ott S."/>
            <person name="Godinez A."/>
            <person name="Nagaraj S."/>
            <person name="Vyas G."/>
            <person name="Aluvathingal J."/>
            <person name="Nadendla S."/>
            <person name="Geyer C."/>
            <person name="Sichtig H."/>
        </authorList>
    </citation>
    <scope>NUCLEOTIDE SEQUENCE [LARGE SCALE GENOMIC DNA]</scope>
    <source>
        <strain evidence="6">ATCC 33809</strain>
    </source>
</reference>
<dbReference type="GeneID" id="29384362"/>
<feature type="signal peptide" evidence="2">
    <location>
        <begin position="1"/>
        <end position="22"/>
    </location>
</feature>
<dbReference type="Proteomes" id="UP000057088">
    <property type="component" value="Chromosome 1"/>
</dbReference>
<dbReference type="Proteomes" id="UP000254626">
    <property type="component" value="Unassembled WGS sequence"/>
</dbReference>
<dbReference type="KEGG" id="vfl:AL536_05945"/>
<dbReference type="EMBL" id="CP014034">
    <property type="protein sequence ID" value="AMF92998.1"/>
    <property type="molecule type" value="Genomic_DNA"/>
</dbReference>
<evidence type="ECO:0000313" key="5">
    <source>
        <dbReference type="EMBL" id="SUQ26355.1"/>
    </source>
</evidence>
<organism evidence="5 7">
    <name type="scientific">Vibrio fluvialis</name>
    <dbReference type="NCBI Taxonomy" id="676"/>
    <lineage>
        <taxon>Bacteria</taxon>
        <taxon>Pseudomonadati</taxon>
        <taxon>Pseudomonadota</taxon>
        <taxon>Gammaproteobacteria</taxon>
        <taxon>Vibrionales</taxon>
        <taxon>Vibrionaceae</taxon>
        <taxon>Vibrio</taxon>
    </lineage>
</organism>
<feature type="compositionally biased region" description="Polar residues" evidence="1">
    <location>
        <begin position="45"/>
        <end position="60"/>
    </location>
</feature>
<feature type="region of interest" description="Disordered" evidence="1">
    <location>
        <begin position="26"/>
        <end position="60"/>
    </location>
</feature>
<evidence type="ECO:0000313" key="4">
    <source>
        <dbReference type="EMBL" id="AMF92998.1"/>
    </source>
</evidence>
<reference evidence="5 7" key="3">
    <citation type="submission" date="2018-06" db="EMBL/GenBank/DDBJ databases">
        <authorList>
            <consortium name="Pathogen Informatics"/>
            <person name="Doyle S."/>
        </authorList>
    </citation>
    <scope>NUCLEOTIDE SEQUENCE [LARGE SCALE GENOMIC DNA]</scope>
    <source>
        <strain evidence="5 7">NCTC11327</strain>
    </source>
</reference>
<evidence type="ECO:0000259" key="3">
    <source>
        <dbReference type="Pfam" id="PF15984"/>
    </source>
</evidence>
<evidence type="ECO:0000313" key="6">
    <source>
        <dbReference type="Proteomes" id="UP000057088"/>
    </source>
</evidence>